<name>A0A9W6U9G5_9STRA</name>
<evidence type="ECO:0000313" key="3">
    <source>
        <dbReference type="Proteomes" id="UP001165121"/>
    </source>
</evidence>
<keyword evidence="3" id="KW-1185">Reference proteome</keyword>
<dbReference type="Proteomes" id="UP001165121">
    <property type="component" value="Unassembled WGS sequence"/>
</dbReference>
<feature type="compositionally biased region" description="Acidic residues" evidence="1">
    <location>
        <begin position="94"/>
        <end position="115"/>
    </location>
</feature>
<proteinExistence type="predicted"/>
<accession>A0A9W6U9G5</accession>
<organism evidence="2 3">
    <name type="scientific">Phytophthora fragariaefolia</name>
    <dbReference type="NCBI Taxonomy" id="1490495"/>
    <lineage>
        <taxon>Eukaryota</taxon>
        <taxon>Sar</taxon>
        <taxon>Stramenopiles</taxon>
        <taxon>Oomycota</taxon>
        <taxon>Peronosporomycetes</taxon>
        <taxon>Peronosporales</taxon>
        <taxon>Peronosporaceae</taxon>
        <taxon>Phytophthora</taxon>
    </lineage>
</organism>
<feature type="compositionally biased region" description="Basic and acidic residues" evidence="1">
    <location>
        <begin position="1"/>
        <end position="13"/>
    </location>
</feature>
<sequence>MASPRDSRSHEVEGPETSGTTMPASTPDVAAMVTAVQQLATMFSNLQPTTATGEEPKRSRDRPAPSRRRTRTPTAPGPPSDGSSFDSNPKSDGEDSDPSDSSESEADEDEQDDGSSDGYSVIDRLRRRRLRRG</sequence>
<comment type="caution">
    <text evidence="2">The sequence shown here is derived from an EMBL/GenBank/DDBJ whole genome shotgun (WGS) entry which is preliminary data.</text>
</comment>
<gene>
    <name evidence="2" type="ORF">Pfra01_000730000</name>
</gene>
<reference evidence="2" key="1">
    <citation type="submission" date="2023-04" db="EMBL/GenBank/DDBJ databases">
        <title>Phytophthora fragariaefolia NBRC 109709.</title>
        <authorList>
            <person name="Ichikawa N."/>
            <person name="Sato H."/>
            <person name="Tonouchi N."/>
        </authorList>
    </citation>
    <scope>NUCLEOTIDE SEQUENCE</scope>
    <source>
        <strain evidence="2">NBRC 109709</strain>
    </source>
</reference>
<dbReference type="EMBL" id="BSXT01000641">
    <property type="protein sequence ID" value="GMF31608.1"/>
    <property type="molecule type" value="Genomic_DNA"/>
</dbReference>
<evidence type="ECO:0000256" key="1">
    <source>
        <dbReference type="SAM" id="MobiDB-lite"/>
    </source>
</evidence>
<dbReference type="AlphaFoldDB" id="A0A9W6U9G5"/>
<feature type="region of interest" description="Disordered" evidence="1">
    <location>
        <begin position="1"/>
        <end position="133"/>
    </location>
</feature>
<evidence type="ECO:0000313" key="2">
    <source>
        <dbReference type="EMBL" id="GMF31608.1"/>
    </source>
</evidence>
<feature type="compositionally biased region" description="Basic and acidic residues" evidence="1">
    <location>
        <begin position="54"/>
        <end position="64"/>
    </location>
</feature>
<feature type="compositionally biased region" description="Polar residues" evidence="1">
    <location>
        <begin position="35"/>
        <end position="52"/>
    </location>
</feature>
<protein>
    <submittedName>
        <fullName evidence="2">Unnamed protein product</fullName>
    </submittedName>
</protein>